<organism evidence="1">
    <name type="scientific">viral metagenome</name>
    <dbReference type="NCBI Taxonomy" id="1070528"/>
    <lineage>
        <taxon>unclassified sequences</taxon>
        <taxon>metagenomes</taxon>
        <taxon>organismal metagenomes</taxon>
    </lineage>
</organism>
<proteinExistence type="predicted"/>
<evidence type="ECO:0000313" key="1">
    <source>
        <dbReference type="EMBL" id="QJH98328.1"/>
    </source>
</evidence>
<dbReference type="EMBL" id="MT144727">
    <property type="protein sequence ID" value="QJH98328.1"/>
    <property type="molecule type" value="Genomic_DNA"/>
</dbReference>
<name>A0A6M3XKA1_9ZZZZ</name>
<gene>
    <name evidence="1" type="ORF">TM448B01269_0012</name>
</gene>
<accession>A0A6M3XKA1</accession>
<reference evidence="1" key="1">
    <citation type="submission" date="2020-03" db="EMBL/GenBank/DDBJ databases">
        <title>The deep terrestrial virosphere.</title>
        <authorList>
            <person name="Holmfeldt K."/>
            <person name="Nilsson E."/>
            <person name="Simone D."/>
            <person name="Lopez-Fernandez M."/>
            <person name="Wu X."/>
            <person name="de Brujin I."/>
            <person name="Lundin D."/>
            <person name="Andersson A."/>
            <person name="Bertilsson S."/>
            <person name="Dopson M."/>
        </authorList>
    </citation>
    <scope>NUCLEOTIDE SEQUENCE</scope>
    <source>
        <strain evidence="1">TM448B01269</strain>
    </source>
</reference>
<protein>
    <submittedName>
        <fullName evidence="1">Uncharacterized protein</fullName>
    </submittedName>
</protein>
<dbReference type="AlphaFoldDB" id="A0A6M3XKA1"/>
<sequence>MRDTMEQSDTAQAKMMAADLEHIYNSDGFKIFWDQYHREIKRAEIWVMETSKGEASNTSRIALELRYRQGFLDGLIQLGEFKGDLLKVLKSGRMPWRENNR</sequence>